<feature type="domain" description="Methylguanine DNA methyltransferase ribonuclease-like" evidence="11">
    <location>
        <begin position="9"/>
        <end position="81"/>
    </location>
</feature>
<comment type="miscellaneous">
    <text evidence="9">This enzyme catalyzes only one turnover and therefore is not strictly catalytic. According to one definition, an enzyme is a biocatalyst that acts repeatedly and over many reaction cycles.</text>
</comment>
<reference evidence="12 13" key="1">
    <citation type="submission" date="2016-11" db="EMBL/GenBank/DDBJ databases">
        <authorList>
            <person name="Jaros S."/>
            <person name="Januszkiewicz K."/>
            <person name="Wedrychowicz H."/>
        </authorList>
    </citation>
    <scope>NUCLEOTIDE SEQUENCE [LARGE SCALE GENOMIC DNA]</scope>
    <source>
        <strain evidence="12 13">DSM 3090</strain>
    </source>
</reference>
<evidence type="ECO:0000256" key="1">
    <source>
        <dbReference type="ARBA" id="ARBA00001286"/>
    </source>
</evidence>
<dbReference type="InterPro" id="IPR023546">
    <property type="entry name" value="MGMT"/>
</dbReference>
<dbReference type="EMBL" id="FRAD01000009">
    <property type="protein sequence ID" value="SHJ90665.1"/>
    <property type="molecule type" value="Genomic_DNA"/>
</dbReference>
<dbReference type="PROSITE" id="PS00374">
    <property type="entry name" value="MGMT"/>
    <property type="match status" value="1"/>
</dbReference>
<dbReference type="Pfam" id="PF01035">
    <property type="entry name" value="DNA_binding_1"/>
    <property type="match status" value="1"/>
</dbReference>
<feature type="domain" description="Methylated-DNA-[protein]-cysteine S-methyltransferase DNA binding" evidence="10">
    <location>
        <begin position="86"/>
        <end position="170"/>
    </location>
</feature>
<dbReference type="SUPFAM" id="SSF53155">
    <property type="entry name" value="Methylated DNA-protein cysteine methyltransferase domain"/>
    <property type="match status" value="1"/>
</dbReference>
<keyword evidence="4 9" id="KW-0489">Methyltransferase</keyword>
<dbReference type="EC" id="2.1.1.63" evidence="9"/>
<evidence type="ECO:0000256" key="3">
    <source>
        <dbReference type="ARBA" id="ARBA00022490"/>
    </source>
</evidence>
<dbReference type="Gene3D" id="3.30.160.70">
    <property type="entry name" value="Methylated DNA-protein cysteine methyltransferase domain"/>
    <property type="match status" value="1"/>
</dbReference>
<evidence type="ECO:0000313" key="13">
    <source>
        <dbReference type="Proteomes" id="UP000183952"/>
    </source>
</evidence>
<dbReference type="Proteomes" id="UP000183952">
    <property type="component" value="Unassembled WGS sequence"/>
</dbReference>
<dbReference type="FunFam" id="1.10.10.10:FF:000214">
    <property type="entry name" value="Methylated-DNA--protein-cysteine methyltransferase"/>
    <property type="match status" value="1"/>
</dbReference>
<keyword evidence="3 9" id="KW-0963">Cytoplasm</keyword>
<dbReference type="InterPro" id="IPR008332">
    <property type="entry name" value="MethylG_MeTrfase_N"/>
</dbReference>
<proteinExistence type="inferred from homology"/>
<evidence type="ECO:0000256" key="5">
    <source>
        <dbReference type="ARBA" id="ARBA00022679"/>
    </source>
</evidence>
<name>A0A1M6N4N7_9CLOT</name>
<evidence type="ECO:0000256" key="4">
    <source>
        <dbReference type="ARBA" id="ARBA00022603"/>
    </source>
</evidence>
<comment type="similarity">
    <text evidence="2 9">Belongs to the MGMT family.</text>
</comment>
<keyword evidence="6 9" id="KW-0227">DNA damage</keyword>
<dbReference type="GO" id="GO:0006307">
    <property type="term" value="P:DNA alkylation repair"/>
    <property type="evidence" value="ECO:0007669"/>
    <property type="project" value="UniProtKB-UniRule"/>
</dbReference>
<keyword evidence="7 9" id="KW-0234">DNA repair</keyword>
<feature type="active site" description="Nucleophile; methyl group acceptor" evidence="9">
    <location>
        <position position="142"/>
    </location>
</feature>
<dbReference type="SUPFAM" id="SSF46767">
    <property type="entry name" value="Methylated DNA-protein cysteine methyltransferase, C-terminal domain"/>
    <property type="match status" value="1"/>
</dbReference>
<keyword evidence="13" id="KW-1185">Reference proteome</keyword>
<evidence type="ECO:0000259" key="11">
    <source>
        <dbReference type="Pfam" id="PF02870"/>
    </source>
</evidence>
<dbReference type="PANTHER" id="PTHR10815">
    <property type="entry name" value="METHYLATED-DNA--PROTEIN-CYSTEINE METHYLTRANSFERASE"/>
    <property type="match status" value="1"/>
</dbReference>
<dbReference type="PANTHER" id="PTHR10815:SF5">
    <property type="entry name" value="METHYLATED-DNA--PROTEIN-CYSTEINE METHYLTRANSFERASE"/>
    <property type="match status" value="1"/>
</dbReference>
<evidence type="ECO:0000256" key="9">
    <source>
        <dbReference type="HAMAP-Rule" id="MF_00772"/>
    </source>
</evidence>
<dbReference type="GO" id="GO:0005737">
    <property type="term" value="C:cytoplasm"/>
    <property type="evidence" value="ECO:0007669"/>
    <property type="project" value="UniProtKB-SubCell"/>
</dbReference>
<comment type="subcellular location">
    <subcellularLocation>
        <location evidence="9">Cytoplasm</location>
    </subcellularLocation>
</comment>
<dbReference type="InterPro" id="IPR036388">
    <property type="entry name" value="WH-like_DNA-bd_sf"/>
</dbReference>
<sequence length="173" mass="19197">MCEEREMYYSTVYLSPIGMLTLVSHKEKLIGLWIEGQKHSAITVLGKIMHKDDVPVLEKSKAWLKRYFLGENPKISELSLSPIGSKFRQEVWQILCEIPYGEVTTYGAIAKIMAFRMGKEKMSAQAIGGAVAHNPIPIIIPCHRVIGANGSLTGYSGGIDKKVSLLKLEGYDV</sequence>
<dbReference type="NCBIfam" id="TIGR00589">
    <property type="entry name" value="ogt"/>
    <property type="match status" value="1"/>
</dbReference>
<dbReference type="GO" id="GO:0032259">
    <property type="term" value="P:methylation"/>
    <property type="evidence" value="ECO:0007669"/>
    <property type="project" value="UniProtKB-KW"/>
</dbReference>
<dbReference type="STRING" id="1121331.SAMN02745248_01267"/>
<evidence type="ECO:0000256" key="8">
    <source>
        <dbReference type="ARBA" id="ARBA00049348"/>
    </source>
</evidence>
<organism evidence="12 13">
    <name type="scientific">Hathewaya proteolytica DSM 3090</name>
    <dbReference type="NCBI Taxonomy" id="1121331"/>
    <lineage>
        <taxon>Bacteria</taxon>
        <taxon>Bacillati</taxon>
        <taxon>Bacillota</taxon>
        <taxon>Clostridia</taxon>
        <taxon>Eubacteriales</taxon>
        <taxon>Clostridiaceae</taxon>
        <taxon>Hathewaya</taxon>
    </lineage>
</organism>
<accession>A0A1M6N4N7</accession>
<dbReference type="InterPro" id="IPR036631">
    <property type="entry name" value="MGMT_N_sf"/>
</dbReference>
<gene>
    <name evidence="12" type="ORF">SAMN02745248_01267</name>
</gene>
<protein>
    <recommendedName>
        <fullName evidence="9">Methylated-DNA--protein-cysteine methyltransferase</fullName>
        <ecNumber evidence="9">2.1.1.63</ecNumber>
    </recommendedName>
    <alternativeName>
        <fullName evidence="9">6-O-methylguanine-DNA methyltransferase</fullName>
        <shortName evidence="9">MGMT</shortName>
    </alternativeName>
    <alternativeName>
        <fullName evidence="9">O-6-methylguanine-DNA-alkyltransferase</fullName>
    </alternativeName>
</protein>
<evidence type="ECO:0000256" key="6">
    <source>
        <dbReference type="ARBA" id="ARBA00022763"/>
    </source>
</evidence>
<evidence type="ECO:0000256" key="7">
    <source>
        <dbReference type="ARBA" id="ARBA00023204"/>
    </source>
</evidence>
<dbReference type="Pfam" id="PF02870">
    <property type="entry name" value="Methyltransf_1N"/>
    <property type="match status" value="1"/>
</dbReference>
<dbReference type="HAMAP" id="MF_00772">
    <property type="entry name" value="OGT"/>
    <property type="match status" value="1"/>
</dbReference>
<evidence type="ECO:0000313" key="12">
    <source>
        <dbReference type="EMBL" id="SHJ90665.1"/>
    </source>
</evidence>
<dbReference type="AlphaFoldDB" id="A0A1M6N4N7"/>
<dbReference type="GO" id="GO:0003908">
    <property type="term" value="F:methylated-DNA-[protein]-cysteine S-methyltransferase activity"/>
    <property type="evidence" value="ECO:0007669"/>
    <property type="project" value="UniProtKB-UniRule"/>
</dbReference>
<comment type="catalytic activity">
    <reaction evidence="8 9">
        <text>a 6-O-methyl-2'-deoxyguanosine in DNA + L-cysteinyl-[protein] = S-methyl-L-cysteinyl-[protein] + a 2'-deoxyguanosine in DNA</text>
        <dbReference type="Rhea" id="RHEA:24000"/>
        <dbReference type="Rhea" id="RHEA-COMP:10131"/>
        <dbReference type="Rhea" id="RHEA-COMP:10132"/>
        <dbReference type="Rhea" id="RHEA-COMP:11367"/>
        <dbReference type="Rhea" id="RHEA-COMP:11368"/>
        <dbReference type="ChEBI" id="CHEBI:29950"/>
        <dbReference type="ChEBI" id="CHEBI:82612"/>
        <dbReference type="ChEBI" id="CHEBI:85445"/>
        <dbReference type="ChEBI" id="CHEBI:85448"/>
        <dbReference type="EC" id="2.1.1.63"/>
    </reaction>
</comment>
<comment type="catalytic activity">
    <reaction evidence="1 9">
        <text>a 4-O-methyl-thymidine in DNA + L-cysteinyl-[protein] = a thymidine in DNA + S-methyl-L-cysteinyl-[protein]</text>
        <dbReference type="Rhea" id="RHEA:53428"/>
        <dbReference type="Rhea" id="RHEA-COMP:10131"/>
        <dbReference type="Rhea" id="RHEA-COMP:10132"/>
        <dbReference type="Rhea" id="RHEA-COMP:13555"/>
        <dbReference type="Rhea" id="RHEA-COMP:13556"/>
        <dbReference type="ChEBI" id="CHEBI:29950"/>
        <dbReference type="ChEBI" id="CHEBI:82612"/>
        <dbReference type="ChEBI" id="CHEBI:137386"/>
        <dbReference type="ChEBI" id="CHEBI:137387"/>
        <dbReference type="EC" id="2.1.1.63"/>
    </reaction>
</comment>
<keyword evidence="5 9" id="KW-0808">Transferase</keyword>
<evidence type="ECO:0000259" key="10">
    <source>
        <dbReference type="Pfam" id="PF01035"/>
    </source>
</evidence>
<dbReference type="InterPro" id="IPR001497">
    <property type="entry name" value="MethylDNA_cys_MeTrfase_AS"/>
</dbReference>
<dbReference type="CDD" id="cd06445">
    <property type="entry name" value="ATase"/>
    <property type="match status" value="1"/>
</dbReference>
<dbReference type="Gene3D" id="1.10.10.10">
    <property type="entry name" value="Winged helix-like DNA-binding domain superfamily/Winged helix DNA-binding domain"/>
    <property type="match status" value="1"/>
</dbReference>
<dbReference type="InterPro" id="IPR014048">
    <property type="entry name" value="MethylDNA_cys_MeTrfase_DNA-bd"/>
</dbReference>
<dbReference type="InterPro" id="IPR036217">
    <property type="entry name" value="MethylDNA_cys_MeTrfase_DNAb"/>
</dbReference>
<comment type="function">
    <text evidence="9">Involved in the cellular defense against the biological effects of O6-methylguanine (O6-MeG) and O4-methylthymine (O4-MeT) in DNA. Repairs the methylated nucleobase in DNA by stoichiometrically transferring the methyl group to a cysteine residue in the enzyme. This is a suicide reaction: the enzyme is irreversibly inactivated.</text>
</comment>
<evidence type="ECO:0000256" key="2">
    <source>
        <dbReference type="ARBA" id="ARBA00008711"/>
    </source>
</evidence>